<feature type="region of interest" description="Disordered" evidence="6">
    <location>
        <begin position="346"/>
        <end position="457"/>
    </location>
</feature>
<comment type="similarity">
    <text evidence="3">Belongs to the HIR3 family.</text>
</comment>
<dbReference type="GO" id="GO:0000417">
    <property type="term" value="C:HIR complex"/>
    <property type="evidence" value="ECO:0007669"/>
    <property type="project" value="TreeGrafter"/>
</dbReference>
<comment type="function">
    <text evidence="1">Has a role in a nucleosome assembly pathway that is required for the integrity of heterochromatin and proper chromosome segregation.</text>
</comment>
<evidence type="ECO:0000313" key="8">
    <source>
        <dbReference type="Proteomes" id="UP000799772"/>
    </source>
</evidence>
<dbReference type="InterPro" id="IPR033053">
    <property type="entry name" value="Hir3/CABIN1"/>
</dbReference>
<keyword evidence="8" id="KW-1185">Reference proteome</keyword>
<dbReference type="GO" id="GO:0006325">
    <property type="term" value="P:chromatin organization"/>
    <property type="evidence" value="ECO:0007669"/>
    <property type="project" value="InterPro"/>
</dbReference>
<dbReference type="Proteomes" id="UP000799772">
    <property type="component" value="Unassembled WGS sequence"/>
</dbReference>
<reference evidence="7" key="1">
    <citation type="journal article" date="2020" name="Stud. Mycol.">
        <title>101 Dothideomycetes genomes: a test case for predicting lifestyles and emergence of pathogens.</title>
        <authorList>
            <person name="Haridas S."/>
            <person name="Albert R."/>
            <person name="Binder M."/>
            <person name="Bloem J."/>
            <person name="Labutti K."/>
            <person name="Salamov A."/>
            <person name="Andreopoulos B."/>
            <person name="Baker S."/>
            <person name="Barry K."/>
            <person name="Bills G."/>
            <person name="Bluhm B."/>
            <person name="Cannon C."/>
            <person name="Castanera R."/>
            <person name="Culley D."/>
            <person name="Daum C."/>
            <person name="Ezra D."/>
            <person name="Gonzalez J."/>
            <person name="Henrissat B."/>
            <person name="Kuo A."/>
            <person name="Liang C."/>
            <person name="Lipzen A."/>
            <person name="Lutzoni F."/>
            <person name="Magnuson J."/>
            <person name="Mondo S."/>
            <person name="Nolan M."/>
            <person name="Ohm R."/>
            <person name="Pangilinan J."/>
            <person name="Park H.-J."/>
            <person name="Ramirez L."/>
            <person name="Alfaro M."/>
            <person name="Sun H."/>
            <person name="Tritt A."/>
            <person name="Yoshinaga Y."/>
            <person name="Zwiers L.-H."/>
            <person name="Turgeon B."/>
            <person name="Goodwin S."/>
            <person name="Spatafora J."/>
            <person name="Crous P."/>
            <person name="Grigoriev I."/>
        </authorList>
    </citation>
    <scope>NUCLEOTIDE SEQUENCE</scope>
    <source>
        <strain evidence="7">CBS 133067</strain>
    </source>
</reference>
<comment type="caution">
    <text evidence="7">The sequence shown here is derived from an EMBL/GenBank/DDBJ whole genome shotgun (WGS) entry which is preliminary data.</text>
</comment>
<gene>
    <name evidence="7" type="ORF">NA57DRAFT_24522</name>
</gene>
<feature type="compositionally biased region" description="Polar residues" evidence="6">
    <location>
        <begin position="444"/>
        <end position="457"/>
    </location>
</feature>
<sequence length="1822" mass="204987">STFTALNIEYDNVSDEEIDDTKEIQIEDALKLYQIALRYHSEGPKSFDKAADAYRALFESEIFKYPESQSELRRLELYGPGPEYEDLWPDEFEAGPVQLVATGETAPNTLPQILHLSYKNHGQFLLDTLQYKIQQELQNTSSEALREQARPIAKGALDWFAEALDKDDADLDLWGRSSGVASFLGSERIARYCLEAVLDDEEEGVNGVLALPGIEEGFAVHKLKRAVKQLQDDLALRLSPLSRLQKKQLSDAILRRLDPHKSMRLTLPGGGAVLTIARQNEQGERIILRSADRSWLAVGDTILRQFQQEQNGYAFMPGAAISIEVPPGDPSVESESVTIEPEPMAIEYTTAETKGVPEEIDSKTEADGSSKTASMTKDAGAVADVEMTESPIQTDHTETIKEDAAAAATEEPSRKRSSDSAGLPETGEGRPVRSKRIRARESITESSNAQDVAGQNAQQYAEDRLQPFTYADQILFETVDSLFSKLGVDGLDTAESLRAIVKDNTPQSPSAEAYDMATAIKDLHAISESSAPEVVNVLMTNDVVEQLGGTSREAGLNAFLGYAKSGNSKSPGKQRFPMDAGLDQWLKGVNSHWTSTPEIALLWIQRLLKQHTKDNGSLTPSSYTAHQWSDDLKRVVVQMIVHLDEFVYGQCLDEMQALDSTVLDTSVGGESLSLSNEQIALIEMVQSLFELHLDIYSLIKQPGSGVDLITQTGQKDRLERWSSLAHQGLQTRATVRGDDPLDELTVRHLWATAYHLGVCDDVAQDHVILCMKQLRLLLQSVDGIVIELQNNAVMPELSVAAIDRELSRIHMKDFFLRVFDNDDKDPVRTIEGLEPILEAPFDSTARKSRQPSITNGVKSLDAEGLSGQSPSSEAATTLLNSAPLMEMSGFLESANVSLRLSLWQRLREAYEAIDYPPKVVSCYLRCIELLTNEIKSASYHSGSKEQRYFMLLSWLRLIDEFLIKILARTQAVLGYNVNLDCIDEHHLQSSLAALVDLSRLLHAFNLFEDTVRVGLVTGPILEARQKSSFQALASRIHDMELRLWMLQYQLLKEGMSQKSEAFPKAEEDRFEYLRAVHYATGVRGFCKSSNKAFLRLLKEEFLRMTDVEGHELELSQILYDLYGLKCCPNVADLTDHGSTADVEALTRKTAMKLLDFLMTQAAMTPAKDLPKLELKATIDKVHGAIGRVKPGEDLAANKRMLNSYIKSPINPLELFRCLEGVGSLTPKSVSTDDAPAAAKGWYFLMGEIAFNKYLAQKQKNVQAVPTEDLNIAMAFYTQDLEFAMDRWETWYRLAQAYDLQLEEAVSWSAEKINSNAHEISFQQRCAIHCYTMAVACSMDDADPSDETMKKIAKVYIDFGTRIYSSSRQPFSMAAFSLRETETRFLSKPELAQEPVRGYLFNPLDEYTAWKFAATLFKRAIARCPDNWWSYYMLGKCLWKMYNAGDDVRNMYRSENKPNARPALKEVLDAFTSAIETLPQKRDSRKEPILEPHYKLVSITHKLVNKRVIEASAGADVLQASEFLRKVDKPTEFAAWEGYMLQVLKVLRNTDKSGWHHRMTARAAHVIYDDAPQDRLAAMGAKHELTQQMFTKTMAVQVWKPENERPGRHFVYTTRYTRFFIKLLLELDDRASMELLAKRVRRKPHDFFDHLKLWNELCVSYLKLLRRWGSIPEGHEDAVFKSLNHEDFVQRSIRIEAWCQNPDTNSRVLDVLRDVIELKRVNNGLMKATLIDDLVGDTYAVIYQTIGPELDDMPLPAHLQQQMQQLQQPQQRPVMSVGGVMNVDGAADAQQQFPPYVAQDGPGRPRTKGVGRRELQRRAEAAV</sequence>
<evidence type="ECO:0000256" key="2">
    <source>
        <dbReference type="ARBA" id="ARBA00004123"/>
    </source>
</evidence>
<evidence type="ECO:0000256" key="5">
    <source>
        <dbReference type="ARBA" id="ARBA00023242"/>
    </source>
</evidence>
<evidence type="ECO:0000256" key="6">
    <source>
        <dbReference type="SAM" id="MobiDB-lite"/>
    </source>
</evidence>
<feature type="compositionally biased region" description="Basic and acidic residues" evidence="6">
    <location>
        <begin position="1810"/>
        <end position="1822"/>
    </location>
</feature>
<dbReference type="SUPFAM" id="SSF48452">
    <property type="entry name" value="TPR-like"/>
    <property type="match status" value="1"/>
</dbReference>
<dbReference type="InterPro" id="IPR011990">
    <property type="entry name" value="TPR-like_helical_dom_sf"/>
</dbReference>
<evidence type="ECO:0000256" key="4">
    <source>
        <dbReference type="ARBA" id="ARBA00014848"/>
    </source>
</evidence>
<dbReference type="GO" id="GO:0005634">
    <property type="term" value="C:nucleus"/>
    <property type="evidence" value="ECO:0007669"/>
    <property type="project" value="UniProtKB-SubCell"/>
</dbReference>
<comment type="subcellular location">
    <subcellularLocation>
        <location evidence="2">Nucleus</location>
    </subcellularLocation>
</comment>
<dbReference type="GO" id="GO:0031491">
    <property type="term" value="F:nucleosome binding"/>
    <property type="evidence" value="ECO:0007669"/>
    <property type="project" value="TreeGrafter"/>
</dbReference>
<proteinExistence type="inferred from homology"/>
<feature type="non-terminal residue" evidence="7">
    <location>
        <position position="1822"/>
    </location>
</feature>
<dbReference type="EMBL" id="ML978127">
    <property type="protein sequence ID" value="KAF2097913.1"/>
    <property type="molecule type" value="Genomic_DNA"/>
</dbReference>
<feature type="non-terminal residue" evidence="7">
    <location>
        <position position="1"/>
    </location>
</feature>
<dbReference type="OrthoDB" id="77564at2759"/>
<keyword evidence="5" id="KW-0539">Nucleus</keyword>
<protein>
    <recommendedName>
        <fullName evidence="4">Histone transcription regulator 3 homolog</fullName>
    </recommendedName>
</protein>
<feature type="compositionally biased region" description="Basic and acidic residues" evidence="6">
    <location>
        <begin position="355"/>
        <end position="368"/>
    </location>
</feature>
<dbReference type="PANTHER" id="PTHR15502:SF7">
    <property type="entry name" value="CALCINEURIN-BINDING PROTEIN CABIN-1"/>
    <property type="match status" value="1"/>
</dbReference>
<feature type="compositionally biased region" description="Basic and acidic residues" evidence="6">
    <location>
        <begin position="395"/>
        <end position="404"/>
    </location>
</feature>
<evidence type="ECO:0000256" key="3">
    <source>
        <dbReference type="ARBA" id="ARBA00007335"/>
    </source>
</evidence>
<accession>A0A9P4IEM4</accession>
<evidence type="ECO:0000256" key="1">
    <source>
        <dbReference type="ARBA" id="ARBA00002687"/>
    </source>
</evidence>
<dbReference type="PANTHER" id="PTHR15502">
    <property type="entry name" value="CALCINEURIN-BINDING PROTEIN CABIN 1-RELATED"/>
    <property type="match status" value="1"/>
</dbReference>
<feature type="region of interest" description="Disordered" evidence="6">
    <location>
        <begin position="1793"/>
        <end position="1822"/>
    </location>
</feature>
<organism evidence="7 8">
    <name type="scientific">Rhizodiscina lignyota</name>
    <dbReference type="NCBI Taxonomy" id="1504668"/>
    <lineage>
        <taxon>Eukaryota</taxon>
        <taxon>Fungi</taxon>
        <taxon>Dikarya</taxon>
        <taxon>Ascomycota</taxon>
        <taxon>Pezizomycotina</taxon>
        <taxon>Dothideomycetes</taxon>
        <taxon>Pleosporomycetidae</taxon>
        <taxon>Aulographales</taxon>
        <taxon>Rhizodiscinaceae</taxon>
        <taxon>Rhizodiscina</taxon>
    </lineage>
</organism>
<evidence type="ECO:0000313" key="7">
    <source>
        <dbReference type="EMBL" id="KAF2097913.1"/>
    </source>
</evidence>
<name>A0A9P4IEM4_9PEZI</name>